<protein>
    <recommendedName>
        <fullName evidence="3">Transposase</fullName>
    </recommendedName>
</protein>
<evidence type="ECO:0000313" key="1">
    <source>
        <dbReference type="EMBL" id="MDX7986438.1"/>
    </source>
</evidence>
<evidence type="ECO:0000313" key="2">
    <source>
        <dbReference type="Proteomes" id="UP001271890"/>
    </source>
</evidence>
<keyword evidence="2" id="KW-1185">Reference proteome</keyword>
<gene>
    <name evidence="1" type="ORF">FE392_03695</name>
</gene>
<evidence type="ECO:0008006" key="3">
    <source>
        <dbReference type="Google" id="ProtNLM"/>
    </source>
</evidence>
<reference evidence="2" key="1">
    <citation type="journal article" date="2024" name="Toxins">
        <title>Genome Sequence Analysis of Native Xenorhabdus Strains Isolated from Entomopathogenic Nematodes in Argentina.</title>
        <authorList>
            <person name="Palma L."/>
            <person name="Frizzo L."/>
            <person name="Kaiser S."/>
            <person name="Berry C."/>
            <person name="Caballero P."/>
            <person name="Bode H.B."/>
            <person name="Del Valle E.E."/>
        </authorList>
    </citation>
    <scope>NUCLEOTIDE SEQUENCE [LARGE SCALE GENOMIC DNA]</scope>
    <source>
        <strain evidence="2">12</strain>
    </source>
</reference>
<name>A0ABU4S704_9GAMM</name>
<comment type="caution">
    <text evidence="1">The sequence shown here is derived from an EMBL/GenBank/DDBJ whole genome shotgun (WGS) entry which is preliminary data.</text>
</comment>
<dbReference type="Proteomes" id="UP001271890">
    <property type="component" value="Unassembled WGS sequence"/>
</dbReference>
<dbReference type="EMBL" id="VCDN01000012">
    <property type="protein sequence ID" value="MDX7986438.1"/>
    <property type="molecule type" value="Genomic_DNA"/>
</dbReference>
<accession>A0ABU4S704</accession>
<proteinExistence type="predicted"/>
<organism evidence="1 2">
    <name type="scientific">Xenorhabdus santafensis</name>
    <dbReference type="NCBI Taxonomy" id="2582833"/>
    <lineage>
        <taxon>Bacteria</taxon>
        <taxon>Pseudomonadati</taxon>
        <taxon>Pseudomonadota</taxon>
        <taxon>Gammaproteobacteria</taxon>
        <taxon>Enterobacterales</taxon>
        <taxon>Morganellaceae</taxon>
        <taxon>Xenorhabdus</taxon>
    </lineage>
</organism>
<sequence length="65" mass="7651">MKCVLEKDPCEFIVNARKREIAKLKSACCVNKMSEFAFDCGFVWLLNVILQTFRFSHYISRYTAH</sequence>